<dbReference type="AlphaFoldDB" id="A0AA38CFM2"/>
<dbReference type="Proteomes" id="UP000824469">
    <property type="component" value="Unassembled WGS sequence"/>
</dbReference>
<protein>
    <submittedName>
        <fullName evidence="1">Uncharacterized protein</fullName>
    </submittedName>
</protein>
<evidence type="ECO:0000313" key="1">
    <source>
        <dbReference type="EMBL" id="KAH9297943.1"/>
    </source>
</evidence>
<keyword evidence="2" id="KW-1185">Reference proteome</keyword>
<evidence type="ECO:0000313" key="2">
    <source>
        <dbReference type="Proteomes" id="UP000824469"/>
    </source>
</evidence>
<comment type="caution">
    <text evidence="1">The sequence shown here is derived from an EMBL/GenBank/DDBJ whole genome shotgun (WGS) entry which is preliminary data.</text>
</comment>
<feature type="non-terminal residue" evidence="1">
    <location>
        <position position="51"/>
    </location>
</feature>
<accession>A0AA38CFM2</accession>
<name>A0AA38CFM2_TAXCH</name>
<dbReference type="EMBL" id="JAHRHJ020000010">
    <property type="protein sequence ID" value="KAH9297943.1"/>
    <property type="molecule type" value="Genomic_DNA"/>
</dbReference>
<reference evidence="1 2" key="1">
    <citation type="journal article" date="2021" name="Nat. Plants">
        <title>The Taxus genome provides insights into paclitaxel biosynthesis.</title>
        <authorList>
            <person name="Xiong X."/>
            <person name="Gou J."/>
            <person name="Liao Q."/>
            <person name="Li Y."/>
            <person name="Zhou Q."/>
            <person name="Bi G."/>
            <person name="Li C."/>
            <person name="Du R."/>
            <person name="Wang X."/>
            <person name="Sun T."/>
            <person name="Guo L."/>
            <person name="Liang H."/>
            <person name="Lu P."/>
            <person name="Wu Y."/>
            <person name="Zhang Z."/>
            <person name="Ro D.K."/>
            <person name="Shang Y."/>
            <person name="Huang S."/>
            <person name="Yan J."/>
        </authorList>
    </citation>
    <scope>NUCLEOTIDE SEQUENCE [LARGE SCALE GENOMIC DNA]</scope>
    <source>
        <strain evidence="1">Ta-2019</strain>
    </source>
</reference>
<gene>
    <name evidence="1" type="ORF">KI387_029625</name>
</gene>
<organism evidence="1 2">
    <name type="scientific">Taxus chinensis</name>
    <name type="common">Chinese yew</name>
    <name type="synonym">Taxus wallichiana var. chinensis</name>
    <dbReference type="NCBI Taxonomy" id="29808"/>
    <lineage>
        <taxon>Eukaryota</taxon>
        <taxon>Viridiplantae</taxon>
        <taxon>Streptophyta</taxon>
        <taxon>Embryophyta</taxon>
        <taxon>Tracheophyta</taxon>
        <taxon>Spermatophyta</taxon>
        <taxon>Pinopsida</taxon>
        <taxon>Pinidae</taxon>
        <taxon>Conifers II</taxon>
        <taxon>Cupressales</taxon>
        <taxon>Taxaceae</taxon>
        <taxon>Taxus</taxon>
    </lineage>
</organism>
<proteinExistence type="predicted"/>
<sequence length="51" mass="5881">IPEGVVDDLNTVSKFKIDQKVEGQPIAPPNWDEEEFDDPYIIIIDVVRRKV</sequence>
<feature type="non-terminal residue" evidence="1">
    <location>
        <position position="1"/>
    </location>
</feature>